<gene>
    <name evidence="8" type="primary">NTG1</name>
    <name evidence="10" type="ORF">WICMUC_000157</name>
</gene>
<evidence type="ECO:0000256" key="3">
    <source>
        <dbReference type="ARBA" id="ARBA00022801"/>
    </source>
</evidence>
<dbReference type="EC" id="3.2.2.-" evidence="8"/>
<keyword evidence="3 8" id="KW-0378">Hydrolase</keyword>
<dbReference type="EC" id="4.2.99.18" evidence="8"/>
<reference evidence="10" key="2">
    <citation type="submission" date="2021-01" db="EMBL/GenBank/DDBJ databases">
        <authorList>
            <person name="Schikora-Tamarit M.A."/>
        </authorList>
    </citation>
    <scope>NUCLEOTIDE SEQUENCE</scope>
    <source>
        <strain evidence="10">CBS6341</strain>
    </source>
</reference>
<feature type="active site" description="Nucleophile; for N-glycosylase activity" evidence="8">
    <location>
        <position position="304"/>
    </location>
</feature>
<proteinExistence type="inferred from homology"/>
<dbReference type="InterPro" id="IPR011257">
    <property type="entry name" value="DNA_glycosylase"/>
</dbReference>
<dbReference type="Pfam" id="PF00730">
    <property type="entry name" value="HhH-GPD"/>
    <property type="match status" value="1"/>
</dbReference>
<feature type="domain" description="HhH-GPD" evidence="9">
    <location>
        <begin position="206"/>
        <end position="365"/>
    </location>
</feature>
<keyword evidence="2 8" id="KW-0227">DNA damage</keyword>
<dbReference type="HAMAP" id="MF_03183">
    <property type="entry name" value="Endonuclease_III_Nth"/>
    <property type="match status" value="1"/>
</dbReference>
<dbReference type="PROSITE" id="PS01155">
    <property type="entry name" value="ENDONUCLEASE_III_2"/>
    <property type="match status" value="1"/>
</dbReference>
<dbReference type="EMBL" id="JAEUBF010000039">
    <property type="protein sequence ID" value="KAH3680806.1"/>
    <property type="molecule type" value="Genomic_DNA"/>
</dbReference>
<evidence type="ECO:0000256" key="1">
    <source>
        <dbReference type="ARBA" id="ARBA00008343"/>
    </source>
</evidence>
<dbReference type="Pfam" id="PF00633">
    <property type="entry name" value="HHH"/>
    <property type="match status" value="1"/>
</dbReference>
<dbReference type="GO" id="GO:0005634">
    <property type="term" value="C:nucleus"/>
    <property type="evidence" value="ECO:0007669"/>
    <property type="project" value="UniProtKB-SubCell"/>
</dbReference>
<dbReference type="FunFam" id="1.10.340.30:FF:000001">
    <property type="entry name" value="Endonuclease III"/>
    <property type="match status" value="1"/>
</dbReference>
<comment type="catalytic activity">
    <reaction evidence="7 8">
        <text>2'-deoxyribonucleotide-(2'-deoxyribose 5'-phosphate)-2'-deoxyribonucleotide-DNA = a 3'-end 2'-deoxyribonucleotide-(2,3-dehydro-2,3-deoxyribose 5'-phosphate)-DNA + a 5'-end 5'-phospho-2'-deoxyribonucleoside-DNA + H(+)</text>
        <dbReference type="Rhea" id="RHEA:66592"/>
        <dbReference type="Rhea" id="RHEA-COMP:13180"/>
        <dbReference type="Rhea" id="RHEA-COMP:16897"/>
        <dbReference type="Rhea" id="RHEA-COMP:17067"/>
        <dbReference type="ChEBI" id="CHEBI:15378"/>
        <dbReference type="ChEBI" id="CHEBI:136412"/>
        <dbReference type="ChEBI" id="CHEBI:157695"/>
        <dbReference type="ChEBI" id="CHEBI:167181"/>
        <dbReference type="EC" id="4.2.99.18"/>
    </reaction>
</comment>
<dbReference type="GO" id="GO:0140078">
    <property type="term" value="F:class I DNA-(apurinic or apyrimidinic site) endonuclease activity"/>
    <property type="evidence" value="ECO:0007669"/>
    <property type="project" value="UniProtKB-EC"/>
</dbReference>
<accession>A0A9P8TJ70</accession>
<evidence type="ECO:0000256" key="5">
    <source>
        <dbReference type="ARBA" id="ARBA00023239"/>
    </source>
</evidence>
<name>A0A9P8TJ70_9ASCO</name>
<sequence length="426" mass="48969">MRRSPRLINNTSKYFNKSTSINGNNIIKKEDIDSIKTLDIKKEYTDESIPIDIIPSIKKRRKQIEKIDIKIEQQEYNLNQELSNINDDDDNHIIKQEYIQPNNIVNDNKNHIIKQSLNNNSNNLDLKSQIDRNIFLNDRLIDLTIEEQSKLPKNFIQIYNSIKKMRSKIIAPVDTMGCAEIPLTLDTENCLTPLNYRFQLLISLMLSSQTKDEINYKSMITMKNYFQSIGFKEGISLLAIDSISVEKLDELIFSVGFHSRKAQYIKKSIKILKDSFNGDIPMTIEGLISLPGVGPKMAYLTLQKAWGIIEGIGVDVHVDRLSKQFNWVDSKFCKTPELTRLQLQSKIPKSIWDEINPILVGFGQSICLPKGRRCDLCLLSSSIPIKLCPNVDKNLLKRVESLDKDGLEKLNKTLRFKYINDIEDSV</sequence>
<evidence type="ECO:0000313" key="10">
    <source>
        <dbReference type="EMBL" id="KAH3680806.1"/>
    </source>
</evidence>
<dbReference type="SMART" id="SM00478">
    <property type="entry name" value="ENDO3c"/>
    <property type="match status" value="1"/>
</dbReference>
<comment type="caution">
    <text evidence="8">Lacks conserved residue(s) required for the propagation of feature annotation.</text>
</comment>
<keyword evidence="5 8" id="KW-0456">Lyase</keyword>
<comment type="function">
    <text evidence="8">Bifunctional DNA N-glycosylase with associated apurinic/apyrimidinic (AP) lyase function that catalyzes the first step in base excision repair (BER), the primary repair pathway for the repair of oxidative DNA damage. The DNA N-glycosylase activity releases the damaged DNA base from DNA by cleaving the N-glycosidic bond, leaving an AP site. The AP lyase activity cleaves the phosphodiester bond 3' to the AP site by a beta-elimination. Primarily recognizes and repairs oxidative base damage of pyrimidines.</text>
</comment>
<dbReference type="SUPFAM" id="SSF48150">
    <property type="entry name" value="DNA-glycosylase"/>
    <property type="match status" value="1"/>
</dbReference>
<dbReference type="GO" id="GO:0006289">
    <property type="term" value="P:nucleotide-excision repair"/>
    <property type="evidence" value="ECO:0007669"/>
    <property type="project" value="TreeGrafter"/>
</dbReference>
<evidence type="ECO:0000256" key="4">
    <source>
        <dbReference type="ARBA" id="ARBA00023204"/>
    </source>
</evidence>
<protein>
    <recommendedName>
        <fullName evidence="8">Endonuclease III homolog</fullName>
        <ecNumber evidence="8">3.2.2.-</ecNumber>
        <ecNumber evidence="8">4.2.99.18</ecNumber>
    </recommendedName>
    <alternativeName>
        <fullName evidence="8">Bifunctional DNA N-glycosylase/DNA-(apurinic or apyrimidinic site) lyase</fullName>
        <shortName evidence="8">DNA glycosylase/AP lyase</shortName>
    </alternativeName>
</protein>
<dbReference type="Proteomes" id="UP000769528">
    <property type="component" value="Unassembled WGS sequence"/>
</dbReference>
<comment type="similarity">
    <text evidence="1 8">Belongs to the Nth/MutY family.</text>
</comment>
<dbReference type="PANTHER" id="PTHR43286:SF1">
    <property type="entry name" value="ENDONUCLEASE III-LIKE PROTEIN 1"/>
    <property type="match status" value="1"/>
</dbReference>
<dbReference type="InterPro" id="IPR000445">
    <property type="entry name" value="HhH_motif"/>
</dbReference>
<dbReference type="Gene3D" id="1.10.1670.10">
    <property type="entry name" value="Helix-hairpin-Helix base-excision DNA repair enzymes (C-terminal)"/>
    <property type="match status" value="1"/>
</dbReference>
<dbReference type="PANTHER" id="PTHR43286">
    <property type="entry name" value="ENDONUCLEASE III-LIKE PROTEIN 1"/>
    <property type="match status" value="1"/>
</dbReference>
<evidence type="ECO:0000256" key="6">
    <source>
        <dbReference type="ARBA" id="ARBA00023295"/>
    </source>
</evidence>
<evidence type="ECO:0000256" key="7">
    <source>
        <dbReference type="ARBA" id="ARBA00044632"/>
    </source>
</evidence>
<keyword evidence="6 8" id="KW-0326">Glycosidase</keyword>
<dbReference type="InterPro" id="IPR030841">
    <property type="entry name" value="NTH1"/>
</dbReference>
<keyword evidence="11" id="KW-1185">Reference proteome</keyword>
<dbReference type="GO" id="GO:0000703">
    <property type="term" value="F:oxidized pyrimidine nucleobase lesion DNA N-glycosylase activity"/>
    <property type="evidence" value="ECO:0007669"/>
    <property type="project" value="UniProtKB-UniRule"/>
</dbReference>
<keyword evidence="8" id="KW-0496">Mitochondrion</keyword>
<dbReference type="InterPro" id="IPR004036">
    <property type="entry name" value="Endonuclease-III-like_CS2"/>
</dbReference>
<dbReference type="CDD" id="cd00056">
    <property type="entry name" value="ENDO3c"/>
    <property type="match status" value="1"/>
</dbReference>
<keyword evidence="4 8" id="KW-0234">DNA repair</keyword>
<reference evidence="10" key="1">
    <citation type="journal article" date="2021" name="Open Biol.">
        <title>Shared evolutionary footprints suggest mitochondrial oxidative damage underlies multiple complex I losses in fungi.</title>
        <authorList>
            <person name="Schikora-Tamarit M.A."/>
            <person name="Marcet-Houben M."/>
            <person name="Nosek J."/>
            <person name="Gabaldon T."/>
        </authorList>
    </citation>
    <scope>NUCLEOTIDE SEQUENCE</scope>
    <source>
        <strain evidence="10">CBS6341</strain>
    </source>
</reference>
<dbReference type="AlphaFoldDB" id="A0A9P8TJ70"/>
<keyword evidence="8" id="KW-0539">Nucleus</keyword>
<dbReference type="Gene3D" id="1.10.340.30">
    <property type="entry name" value="Hypothetical protein, domain 2"/>
    <property type="match status" value="1"/>
</dbReference>
<evidence type="ECO:0000259" key="9">
    <source>
        <dbReference type="SMART" id="SM00478"/>
    </source>
</evidence>
<comment type="subcellular location">
    <subcellularLocation>
        <location evidence="8">Nucleus</location>
    </subcellularLocation>
    <subcellularLocation>
        <location evidence="8">Mitochondrion</location>
    </subcellularLocation>
</comment>
<dbReference type="InterPro" id="IPR023170">
    <property type="entry name" value="HhH_base_excis_C"/>
</dbReference>
<dbReference type="GO" id="GO:0005739">
    <property type="term" value="C:mitochondrion"/>
    <property type="evidence" value="ECO:0007669"/>
    <property type="project" value="UniProtKB-SubCell"/>
</dbReference>
<comment type="caution">
    <text evidence="10">The sequence shown here is derived from an EMBL/GenBank/DDBJ whole genome shotgun (WGS) entry which is preliminary data.</text>
</comment>
<evidence type="ECO:0000256" key="8">
    <source>
        <dbReference type="HAMAP-Rule" id="MF_03183"/>
    </source>
</evidence>
<dbReference type="InterPro" id="IPR003265">
    <property type="entry name" value="HhH-GPD_domain"/>
</dbReference>
<dbReference type="GO" id="GO:0003677">
    <property type="term" value="F:DNA binding"/>
    <property type="evidence" value="ECO:0007669"/>
    <property type="project" value="UniProtKB-UniRule"/>
</dbReference>
<evidence type="ECO:0000313" key="11">
    <source>
        <dbReference type="Proteomes" id="UP000769528"/>
    </source>
</evidence>
<evidence type="ECO:0000256" key="2">
    <source>
        <dbReference type="ARBA" id="ARBA00022763"/>
    </source>
</evidence>
<organism evidence="10 11">
    <name type="scientific">Wickerhamomyces mucosus</name>
    <dbReference type="NCBI Taxonomy" id="1378264"/>
    <lineage>
        <taxon>Eukaryota</taxon>
        <taxon>Fungi</taxon>
        <taxon>Dikarya</taxon>
        <taxon>Ascomycota</taxon>
        <taxon>Saccharomycotina</taxon>
        <taxon>Saccharomycetes</taxon>
        <taxon>Phaffomycetales</taxon>
        <taxon>Wickerhamomycetaceae</taxon>
        <taxon>Wickerhamomyces</taxon>
    </lineage>
</organism>
<dbReference type="GO" id="GO:0006285">
    <property type="term" value="P:base-excision repair, AP site formation"/>
    <property type="evidence" value="ECO:0007669"/>
    <property type="project" value="UniProtKB-UniRule"/>
</dbReference>
<dbReference type="OrthoDB" id="2099276at2759"/>